<dbReference type="AlphaFoldDB" id="A0A7Y9F4I7"/>
<comment type="catalytic activity">
    <reaction evidence="4">
        <text>holo-[ACP] + malonyl-CoA = malonyl-[ACP] + CoA</text>
        <dbReference type="Rhea" id="RHEA:41792"/>
        <dbReference type="Rhea" id="RHEA-COMP:9623"/>
        <dbReference type="Rhea" id="RHEA-COMP:9685"/>
        <dbReference type="ChEBI" id="CHEBI:57287"/>
        <dbReference type="ChEBI" id="CHEBI:57384"/>
        <dbReference type="ChEBI" id="CHEBI:64479"/>
        <dbReference type="ChEBI" id="CHEBI:78449"/>
        <dbReference type="EC" id="2.3.1.39"/>
    </reaction>
</comment>
<dbReference type="InterPro" id="IPR016035">
    <property type="entry name" value="Acyl_Trfase/lysoPLipase"/>
</dbReference>
<dbReference type="InterPro" id="IPR050858">
    <property type="entry name" value="Mal-CoA-ACP_Trans/PKS_FabD"/>
</dbReference>
<dbReference type="InterPro" id="IPR016036">
    <property type="entry name" value="Malonyl_transacylase_ACP-bd"/>
</dbReference>
<dbReference type="Gene3D" id="2.40.50.100">
    <property type="match status" value="1"/>
</dbReference>
<dbReference type="SUPFAM" id="SSF55048">
    <property type="entry name" value="Probable ACP-binding domain of malonyl-CoA ACP transacylase"/>
    <property type="match status" value="1"/>
</dbReference>
<keyword evidence="7" id="KW-1185">Reference proteome</keyword>
<keyword evidence="2 6" id="KW-0808">Transferase</keyword>
<dbReference type="SUPFAM" id="SSF51230">
    <property type="entry name" value="Single hybrid motif"/>
    <property type="match status" value="1"/>
</dbReference>
<dbReference type="PANTHER" id="PTHR42681">
    <property type="entry name" value="MALONYL-COA-ACYL CARRIER PROTEIN TRANSACYLASE, MITOCHONDRIAL"/>
    <property type="match status" value="1"/>
</dbReference>
<dbReference type="RefSeq" id="WP_179616867.1">
    <property type="nucleotide sequence ID" value="NZ_CP059163.1"/>
</dbReference>
<keyword evidence="3 6" id="KW-0012">Acyltransferase</keyword>
<dbReference type="InterPro" id="IPR001227">
    <property type="entry name" value="Ac_transferase_dom_sf"/>
</dbReference>
<evidence type="ECO:0000259" key="5">
    <source>
        <dbReference type="SMART" id="SM00827"/>
    </source>
</evidence>
<reference evidence="6 7" key="1">
    <citation type="submission" date="2020-07" db="EMBL/GenBank/DDBJ databases">
        <title>Sequencing the genomes of 1000 actinobacteria strains.</title>
        <authorList>
            <person name="Klenk H.-P."/>
        </authorList>
    </citation>
    <scope>NUCLEOTIDE SEQUENCE [LARGE SCALE GENOMIC DNA]</scope>
    <source>
        <strain evidence="6 7">DSM 18965</strain>
    </source>
</reference>
<dbReference type="GO" id="GO:0004314">
    <property type="term" value="F:[acyl-carrier-protein] S-malonyltransferase activity"/>
    <property type="evidence" value="ECO:0007669"/>
    <property type="project" value="UniProtKB-EC"/>
</dbReference>
<evidence type="ECO:0000256" key="1">
    <source>
        <dbReference type="ARBA" id="ARBA00013258"/>
    </source>
</evidence>
<dbReference type="PANTHER" id="PTHR42681:SF1">
    <property type="entry name" value="MALONYL-COA-ACYL CARRIER PROTEIN TRANSACYLASE, MITOCHONDRIAL"/>
    <property type="match status" value="1"/>
</dbReference>
<evidence type="ECO:0000313" key="6">
    <source>
        <dbReference type="EMBL" id="NYD59417.1"/>
    </source>
</evidence>
<name>A0A7Y9F4I7_9ACTN</name>
<dbReference type="EMBL" id="JACCBE010000001">
    <property type="protein sequence ID" value="NYD59417.1"/>
    <property type="molecule type" value="Genomic_DNA"/>
</dbReference>
<dbReference type="InterPro" id="IPR014043">
    <property type="entry name" value="Acyl_transferase_dom"/>
</dbReference>
<evidence type="ECO:0000256" key="4">
    <source>
        <dbReference type="ARBA" id="ARBA00048462"/>
    </source>
</evidence>
<organism evidence="6 7">
    <name type="scientific">Nocardioides marinisabuli</name>
    <dbReference type="NCBI Taxonomy" id="419476"/>
    <lineage>
        <taxon>Bacteria</taxon>
        <taxon>Bacillati</taxon>
        <taxon>Actinomycetota</taxon>
        <taxon>Actinomycetes</taxon>
        <taxon>Propionibacteriales</taxon>
        <taxon>Nocardioidaceae</taxon>
        <taxon>Nocardioides</taxon>
    </lineage>
</organism>
<proteinExistence type="predicted"/>
<evidence type="ECO:0000313" key="7">
    <source>
        <dbReference type="Proteomes" id="UP000516957"/>
    </source>
</evidence>
<accession>A0A7Y9F4I7</accession>
<dbReference type="Pfam" id="PF00698">
    <property type="entry name" value="Acyl_transf_1"/>
    <property type="match status" value="1"/>
</dbReference>
<feature type="domain" description="Malonyl-CoA:ACP transacylase (MAT)" evidence="5">
    <location>
        <begin position="5"/>
        <end position="329"/>
    </location>
</feature>
<dbReference type="EC" id="2.3.1.39" evidence="1"/>
<dbReference type="Gene3D" id="3.30.70.250">
    <property type="entry name" value="Malonyl-CoA ACP transacylase, ACP-binding"/>
    <property type="match status" value="1"/>
</dbReference>
<dbReference type="GO" id="GO:0006633">
    <property type="term" value="P:fatty acid biosynthetic process"/>
    <property type="evidence" value="ECO:0007669"/>
    <property type="project" value="TreeGrafter"/>
</dbReference>
<gene>
    <name evidence="6" type="ORF">BKA08_003655</name>
</gene>
<dbReference type="SMART" id="SM00827">
    <property type="entry name" value="PKS_AT"/>
    <property type="match status" value="1"/>
</dbReference>
<sequence length="394" mass="40926">MLVIVAPGQGAQTPGFLTPWLEDPAFARRFEWLSTVAGLDLVHYGTEADADAIRATEVAQPLLVATGLVAALELFPHPSDAFERIGAVAGHSVGEIGAAAGARVITAEQAMVLVRERGRAMASAAAATPTGMTAVLGGEREEVLAAIEAQGLTPANDNGPGQVVAAGTMEQLAALKDAPPAKARLVPLPVAGAFHTHHMAPAVEHLGALARSVSTHDPRTRVISNRDGQVVHDGREVLRRLVGQIAHPVRWDLCLETMEDLGVTGILEMPPAGTLTGIAKRALKGVETFALKTPDQLDDARAFVDKHGESAGLDLTPTWRVVVSPAKGTFHRDETAGASSVLSAGAAVGDVASSRDRVSITAAHGGQVVEWLVEDGDLVSPGQPLLRLHPEGAA</sequence>
<dbReference type="InterPro" id="IPR011053">
    <property type="entry name" value="Single_hybrid_motif"/>
</dbReference>
<dbReference type="Gene3D" id="3.40.366.10">
    <property type="entry name" value="Malonyl-Coenzyme A Acyl Carrier Protein, domain 2"/>
    <property type="match status" value="1"/>
</dbReference>
<evidence type="ECO:0000256" key="2">
    <source>
        <dbReference type="ARBA" id="ARBA00022679"/>
    </source>
</evidence>
<dbReference type="SUPFAM" id="SSF52151">
    <property type="entry name" value="FabD/lysophospholipase-like"/>
    <property type="match status" value="1"/>
</dbReference>
<protein>
    <recommendedName>
        <fullName evidence="1">[acyl-carrier-protein] S-malonyltransferase</fullName>
        <ecNumber evidence="1">2.3.1.39</ecNumber>
    </recommendedName>
</protein>
<dbReference type="Proteomes" id="UP000516957">
    <property type="component" value="Unassembled WGS sequence"/>
</dbReference>
<dbReference type="GO" id="GO:0005829">
    <property type="term" value="C:cytosol"/>
    <property type="evidence" value="ECO:0007669"/>
    <property type="project" value="TreeGrafter"/>
</dbReference>
<evidence type="ECO:0000256" key="3">
    <source>
        <dbReference type="ARBA" id="ARBA00023315"/>
    </source>
</evidence>
<comment type="caution">
    <text evidence="6">The sequence shown here is derived from an EMBL/GenBank/DDBJ whole genome shotgun (WGS) entry which is preliminary data.</text>
</comment>